<dbReference type="AlphaFoldDB" id="A0A484HNS5"/>
<dbReference type="SUPFAM" id="SSF52540">
    <property type="entry name" value="P-loop containing nucleoside triphosphate hydrolases"/>
    <property type="match status" value="1"/>
</dbReference>
<dbReference type="InterPro" id="IPR025420">
    <property type="entry name" value="DUF4143"/>
</dbReference>
<evidence type="ECO:0000259" key="2">
    <source>
        <dbReference type="Pfam" id="PF13635"/>
    </source>
</evidence>
<gene>
    <name evidence="3" type="ORF">EPICR_50232</name>
</gene>
<feature type="domain" description="DUF4143" evidence="2">
    <location>
        <begin position="264"/>
        <end position="427"/>
    </location>
</feature>
<dbReference type="PANTHER" id="PTHR33295">
    <property type="entry name" value="ATPASE"/>
    <property type="match status" value="1"/>
</dbReference>
<reference evidence="3" key="1">
    <citation type="submission" date="2019-01" db="EMBL/GenBank/DDBJ databases">
        <authorList>
            <consortium name="Genoscope - CEA"/>
            <person name="William W."/>
        </authorList>
    </citation>
    <scope>NUCLEOTIDE SEQUENCE</scope>
    <source>
        <strain evidence="3">CR-1</strain>
    </source>
</reference>
<evidence type="ECO:0008006" key="4">
    <source>
        <dbReference type="Google" id="ProtNLM"/>
    </source>
</evidence>
<dbReference type="PANTHER" id="PTHR33295:SF7">
    <property type="entry name" value="ATPASE"/>
    <property type="match status" value="1"/>
</dbReference>
<accession>A0A484HNS5</accession>
<dbReference type="Pfam" id="PF13635">
    <property type="entry name" value="DUF4143"/>
    <property type="match status" value="1"/>
</dbReference>
<proteinExistence type="predicted"/>
<dbReference type="EMBL" id="CAACVI010000045">
    <property type="protein sequence ID" value="VEN74951.1"/>
    <property type="molecule type" value="Genomic_DNA"/>
</dbReference>
<dbReference type="InterPro" id="IPR041682">
    <property type="entry name" value="AAA_14"/>
</dbReference>
<name>A0A484HNS5_9BACT</name>
<evidence type="ECO:0000259" key="1">
    <source>
        <dbReference type="Pfam" id="PF13173"/>
    </source>
</evidence>
<feature type="domain" description="AAA" evidence="1">
    <location>
        <begin position="59"/>
        <end position="193"/>
    </location>
</feature>
<protein>
    <recommendedName>
        <fullName evidence="4">ATPase</fullName>
    </recommendedName>
</protein>
<evidence type="ECO:0000313" key="3">
    <source>
        <dbReference type="EMBL" id="VEN74951.1"/>
    </source>
</evidence>
<dbReference type="InterPro" id="IPR027417">
    <property type="entry name" value="P-loop_NTPase"/>
</dbReference>
<sequence>MGHSVGFCDYAHIIRAKNVIELTLSARKTLTSGFGYGILSSMKRDIYQRLSEWKSSFGRKPLLLRGARQTGKTYIIQKFGRNEYEKMVYGNFEEDPYLGEFFQRDLNPDRILNELSLYYGHRIRPGVDLVVFDEIQTSNAALNSLKYFQEKRNDIHIIAAGSLLGIKLSEPGSFPVGKVNFLNLFPMTFMEFLDAMGESRYRKLLEGLRDPEPLSEAFHSHLIDLLRKYYFSGGMPEAVRVFFETGDARQTRRAQEEIVTSYVMDFAKHAPAFDIPKLTLIWDSIPGHLARENKKFVFSAVKKGARAREYESALVWLEDAGLIHRAIVAETPRHPLKYYADSGCFKVYALDVGLLGAMSGTPAEIPAQGNRLFNEYGGAFVENYAAQQLVSHFQRPLYYWRSKGGRAELDFLCRLKGRIFPLEVKAGVNPRSKSLRSYDSQFSPPDLFRTTLLNLKKDGKILNLPLYALGILAQFLDITQKTPPNG</sequence>
<organism evidence="3">
    <name type="scientific">uncultured Desulfobacteraceae bacterium</name>
    <dbReference type="NCBI Taxonomy" id="218296"/>
    <lineage>
        <taxon>Bacteria</taxon>
        <taxon>Pseudomonadati</taxon>
        <taxon>Thermodesulfobacteriota</taxon>
        <taxon>Desulfobacteria</taxon>
        <taxon>Desulfobacterales</taxon>
        <taxon>Desulfobacteraceae</taxon>
        <taxon>environmental samples</taxon>
    </lineage>
</organism>
<dbReference type="Pfam" id="PF13173">
    <property type="entry name" value="AAA_14"/>
    <property type="match status" value="1"/>
</dbReference>